<evidence type="ECO:0000313" key="6">
    <source>
        <dbReference type="EMBL" id="SFF28986.1"/>
    </source>
</evidence>
<evidence type="ECO:0000256" key="3">
    <source>
        <dbReference type="ARBA" id="ARBA00022676"/>
    </source>
</evidence>
<keyword evidence="4 6" id="KW-0808">Transferase</keyword>
<keyword evidence="7" id="KW-1185">Reference proteome</keyword>
<dbReference type="GO" id="GO:0016757">
    <property type="term" value="F:glycosyltransferase activity"/>
    <property type="evidence" value="ECO:0007669"/>
    <property type="project" value="UniProtKB-KW"/>
</dbReference>
<comment type="pathway">
    <text evidence="1">Cell wall biogenesis; cell wall polysaccharide biosynthesis.</text>
</comment>
<dbReference type="EMBL" id="FONZ01000004">
    <property type="protein sequence ID" value="SFF28986.1"/>
    <property type="molecule type" value="Genomic_DNA"/>
</dbReference>
<organism evidence="6 7">
    <name type="scientific">Flavimobilis marinus</name>
    <dbReference type="NCBI Taxonomy" id="285351"/>
    <lineage>
        <taxon>Bacteria</taxon>
        <taxon>Bacillati</taxon>
        <taxon>Actinomycetota</taxon>
        <taxon>Actinomycetes</taxon>
        <taxon>Micrococcales</taxon>
        <taxon>Jonesiaceae</taxon>
        <taxon>Flavimobilis</taxon>
    </lineage>
</organism>
<comment type="similarity">
    <text evidence="2">Belongs to the glycosyltransferase 2 family.</text>
</comment>
<protein>
    <submittedName>
        <fullName evidence="6">Glycosyltransferase, GT2 family</fullName>
    </submittedName>
</protein>
<name>A0A1I2HJP8_9MICO</name>
<sequence>MASSPRIVAVLVAYNRRDLLQDALDALADQDLPLDGICVVDNASTDDSSDVARAHRSEPELVRLERNTGGAGGFAAGMAHAAEVMDADLVWLMDDDTIPTPSALSALVEACDRYPGTVDVAGSRVVWVDGRDHPMNTPRRRPGATAAERAAAATVGAVPVRSSSFVSMLVRVDAVRAHGLPVADYFIWNDDFEYSCRLLKHGVGLHVTASVVEHRTKVFGATDADPGERFYYEVRNKLWMLTRSSALTSLERVLYAGASVRRWARTFARSSARGVLLRAGARGLRDGVVSAPRPTRLVLDDLPVSEAVRGLELGSRT</sequence>
<dbReference type="InterPro" id="IPR001173">
    <property type="entry name" value="Glyco_trans_2-like"/>
</dbReference>
<proteinExistence type="inferred from homology"/>
<evidence type="ECO:0000313" key="7">
    <source>
        <dbReference type="Proteomes" id="UP000198520"/>
    </source>
</evidence>
<dbReference type="Pfam" id="PF00535">
    <property type="entry name" value="Glycos_transf_2"/>
    <property type="match status" value="1"/>
</dbReference>
<feature type="domain" description="Glycosyltransferase 2-like" evidence="5">
    <location>
        <begin position="10"/>
        <end position="136"/>
    </location>
</feature>
<dbReference type="SUPFAM" id="SSF53448">
    <property type="entry name" value="Nucleotide-diphospho-sugar transferases"/>
    <property type="match status" value="1"/>
</dbReference>
<accession>A0A1I2HJP8</accession>
<reference evidence="7" key="1">
    <citation type="submission" date="2016-10" db="EMBL/GenBank/DDBJ databases">
        <authorList>
            <person name="Varghese N."/>
            <person name="Submissions S."/>
        </authorList>
    </citation>
    <scope>NUCLEOTIDE SEQUENCE [LARGE SCALE GENOMIC DNA]</scope>
    <source>
        <strain evidence="7">DSM 19083</strain>
    </source>
</reference>
<evidence type="ECO:0000256" key="1">
    <source>
        <dbReference type="ARBA" id="ARBA00004776"/>
    </source>
</evidence>
<keyword evidence="3" id="KW-0328">Glycosyltransferase</keyword>
<evidence type="ECO:0000259" key="5">
    <source>
        <dbReference type="Pfam" id="PF00535"/>
    </source>
</evidence>
<dbReference type="RefSeq" id="WP_219810223.1">
    <property type="nucleotide sequence ID" value="NZ_BNAN01000004.1"/>
</dbReference>
<dbReference type="PANTHER" id="PTHR43179">
    <property type="entry name" value="RHAMNOSYLTRANSFERASE WBBL"/>
    <property type="match status" value="1"/>
</dbReference>
<dbReference type="Proteomes" id="UP000198520">
    <property type="component" value="Unassembled WGS sequence"/>
</dbReference>
<dbReference type="AlphaFoldDB" id="A0A1I2HJP8"/>
<dbReference type="InterPro" id="IPR029044">
    <property type="entry name" value="Nucleotide-diphossugar_trans"/>
</dbReference>
<dbReference type="Gene3D" id="3.90.550.10">
    <property type="entry name" value="Spore Coat Polysaccharide Biosynthesis Protein SpsA, Chain A"/>
    <property type="match status" value="1"/>
</dbReference>
<dbReference type="STRING" id="285351.SAMN04488035_2339"/>
<evidence type="ECO:0000256" key="4">
    <source>
        <dbReference type="ARBA" id="ARBA00022679"/>
    </source>
</evidence>
<evidence type="ECO:0000256" key="2">
    <source>
        <dbReference type="ARBA" id="ARBA00006739"/>
    </source>
</evidence>
<dbReference type="PANTHER" id="PTHR43179:SF12">
    <property type="entry name" value="GALACTOFURANOSYLTRANSFERASE GLFT2"/>
    <property type="match status" value="1"/>
</dbReference>
<gene>
    <name evidence="6" type="ORF">SAMN04488035_2339</name>
</gene>